<evidence type="ECO:0000313" key="3">
    <source>
        <dbReference type="Proteomes" id="UP000314294"/>
    </source>
</evidence>
<reference evidence="2 3" key="1">
    <citation type="submission" date="2019-03" db="EMBL/GenBank/DDBJ databases">
        <title>First draft genome of Liparis tanakae, snailfish: a comprehensive survey of snailfish specific genes.</title>
        <authorList>
            <person name="Kim W."/>
            <person name="Song I."/>
            <person name="Jeong J.-H."/>
            <person name="Kim D."/>
            <person name="Kim S."/>
            <person name="Ryu S."/>
            <person name="Song J.Y."/>
            <person name="Lee S.K."/>
        </authorList>
    </citation>
    <scope>NUCLEOTIDE SEQUENCE [LARGE SCALE GENOMIC DNA]</scope>
    <source>
        <tissue evidence="2">Muscle</tissue>
    </source>
</reference>
<protein>
    <submittedName>
        <fullName evidence="2">Uncharacterized protein</fullName>
    </submittedName>
</protein>
<proteinExistence type="predicted"/>
<name>A0A4Z2G8Q5_9TELE</name>
<evidence type="ECO:0000313" key="2">
    <source>
        <dbReference type="EMBL" id="TNN49878.1"/>
    </source>
</evidence>
<organism evidence="2 3">
    <name type="scientific">Liparis tanakae</name>
    <name type="common">Tanaka's snailfish</name>
    <dbReference type="NCBI Taxonomy" id="230148"/>
    <lineage>
        <taxon>Eukaryota</taxon>
        <taxon>Metazoa</taxon>
        <taxon>Chordata</taxon>
        <taxon>Craniata</taxon>
        <taxon>Vertebrata</taxon>
        <taxon>Euteleostomi</taxon>
        <taxon>Actinopterygii</taxon>
        <taxon>Neopterygii</taxon>
        <taxon>Teleostei</taxon>
        <taxon>Neoteleostei</taxon>
        <taxon>Acanthomorphata</taxon>
        <taxon>Eupercaria</taxon>
        <taxon>Perciformes</taxon>
        <taxon>Cottioidei</taxon>
        <taxon>Cottales</taxon>
        <taxon>Liparidae</taxon>
        <taxon>Liparis</taxon>
    </lineage>
</organism>
<comment type="caution">
    <text evidence="2">The sequence shown here is derived from an EMBL/GenBank/DDBJ whole genome shotgun (WGS) entry which is preliminary data.</text>
</comment>
<dbReference type="Proteomes" id="UP000314294">
    <property type="component" value="Unassembled WGS sequence"/>
</dbReference>
<dbReference type="OrthoDB" id="10676783at2759"/>
<dbReference type="AlphaFoldDB" id="A0A4Z2G8Q5"/>
<feature type="region of interest" description="Disordered" evidence="1">
    <location>
        <begin position="90"/>
        <end position="110"/>
    </location>
</feature>
<sequence length="377" mass="38554">MMRANPTLRRKTLVAHLQCVATHSLLQYSLSQSWLSTAGLVQPARIQVMRPAASAAPGTGATFTSTSIWERRRGVRQAAVRSRRAARVCGAELTPSSTSPTSSSSSSSSSAVASADCPASIARPDAGAPPADVTMMESACRDADAATTLICSGGGAVAPAPPPRGLACRGGGAWACTICCSRGGREVLCICCSGGGWRGEEEEEEGADIAVTVTAPEGSCICLMMILATVGGAAAAGGAWGLMAPVRERVVTCGRSRMMLEVQMLVMVFSSGLYCCDRVERAAREEACAAMTTGTGAAGGGDGGDGDVSMTSMGAYGEDGGDGEDGDPLTWEFLPTRYSVSALRLSHMDATILDTSPKVALGFCPLMAACVSLKKSA</sequence>
<feature type="compositionally biased region" description="Low complexity" evidence="1">
    <location>
        <begin position="94"/>
        <end position="110"/>
    </location>
</feature>
<evidence type="ECO:0000256" key="1">
    <source>
        <dbReference type="SAM" id="MobiDB-lite"/>
    </source>
</evidence>
<keyword evidence="3" id="KW-1185">Reference proteome</keyword>
<accession>A0A4Z2G8Q5</accession>
<dbReference type="EMBL" id="SRLO01000638">
    <property type="protein sequence ID" value="TNN49878.1"/>
    <property type="molecule type" value="Genomic_DNA"/>
</dbReference>
<gene>
    <name evidence="2" type="ORF">EYF80_039920</name>
</gene>